<dbReference type="OrthoDB" id="1755640at2"/>
<dbReference type="AlphaFoldDB" id="W6N679"/>
<name>W6N679_CLOTY</name>
<evidence type="ECO:0008006" key="4">
    <source>
        <dbReference type="Google" id="ProtNLM"/>
    </source>
</evidence>
<dbReference type="GeneID" id="29418978"/>
<sequence>MELSEIMSDEYDVLKKLYASLVDQNRYLIKREAFSLDKIVKVIESNSKSVAKCEIERRKITGNRSMREVIRESEDENLGKLYEEIVDILEKIQFQKDTNEALIKQWLGFTTQMLRAINPGRQPATYNALGRNK</sequence>
<dbReference type="Gene3D" id="1.20.58.300">
    <property type="entry name" value="FlgN-like"/>
    <property type="match status" value="1"/>
</dbReference>
<protein>
    <recommendedName>
        <fullName evidence="4">Flagellar biosynthesis protein FlgN</fullName>
    </recommendedName>
</protein>
<organism evidence="2 3">
    <name type="scientific">Clostridium tyrobutyricum DIVETGP</name>
    <dbReference type="NCBI Taxonomy" id="1408889"/>
    <lineage>
        <taxon>Bacteria</taxon>
        <taxon>Bacillati</taxon>
        <taxon>Bacillota</taxon>
        <taxon>Clostridia</taxon>
        <taxon>Eubacteriales</taxon>
        <taxon>Clostridiaceae</taxon>
        <taxon>Clostridium</taxon>
    </lineage>
</organism>
<dbReference type="Proteomes" id="UP000019482">
    <property type="component" value="Unassembled WGS sequence"/>
</dbReference>
<dbReference type="InterPro" id="IPR036679">
    <property type="entry name" value="FlgN-like_sf"/>
</dbReference>
<dbReference type="RefSeq" id="WP_017895215.1">
    <property type="nucleotide sequence ID" value="NZ_CBXI010000031.1"/>
</dbReference>
<dbReference type="InterPro" id="IPR007809">
    <property type="entry name" value="FlgN-like"/>
</dbReference>
<evidence type="ECO:0000313" key="2">
    <source>
        <dbReference type="EMBL" id="CDL91670.1"/>
    </source>
</evidence>
<accession>W6N679</accession>
<evidence type="ECO:0000313" key="3">
    <source>
        <dbReference type="Proteomes" id="UP000019482"/>
    </source>
</evidence>
<evidence type="ECO:0000256" key="1">
    <source>
        <dbReference type="ARBA" id="ARBA00022795"/>
    </source>
</evidence>
<keyword evidence="1" id="KW-1005">Bacterial flagellum biogenesis</keyword>
<gene>
    <name evidence="2" type="ORF">CTDIVETGP_1740</name>
</gene>
<comment type="caution">
    <text evidence="2">The sequence shown here is derived from an EMBL/GenBank/DDBJ whole genome shotgun (WGS) entry which is preliminary data.</text>
</comment>
<keyword evidence="3" id="KW-1185">Reference proteome</keyword>
<dbReference type="SUPFAM" id="SSF140566">
    <property type="entry name" value="FlgN-like"/>
    <property type="match status" value="1"/>
</dbReference>
<dbReference type="EMBL" id="CBXI010000031">
    <property type="protein sequence ID" value="CDL91670.1"/>
    <property type="molecule type" value="Genomic_DNA"/>
</dbReference>
<dbReference type="GO" id="GO:0044780">
    <property type="term" value="P:bacterial-type flagellum assembly"/>
    <property type="evidence" value="ECO:0007669"/>
    <property type="project" value="InterPro"/>
</dbReference>
<dbReference type="Pfam" id="PF05130">
    <property type="entry name" value="FlgN"/>
    <property type="match status" value="1"/>
</dbReference>
<reference evidence="2 3" key="1">
    <citation type="journal article" date="2015" name="Genome Announc.">
        <title>Draft Genome Sequence of Clostridium tyrobutyricum Strain DIVETGP, Isolated from Cow's Milk for Grana Padano Production.</title>
        <authorList>
            <person name="Soggiu A."/>
            <person name="Piras C."/>
            <person name="Gaiarsa S."/>
            <person name="Sassera D."/>
            <person name="Roncada P."/>
            <person name="Bendixen E."/>
            <person name="Brasca M."/>
            <person name="Bonizzi L."/>
        </authorList>
    </citation>
    <scope>NUCLEOTIDE SEQUENCE [LARGE SCALE GENOMIC DNA]</scope>
    <source>
        <strain evidence="2 3">DIVETGP</strain>
    </source>
</reference>
<proteinExistence type="predicted"/>